<dbReference type="AlphaFoldDB" id="A0A0R3LJH9"/>
<name>A0A0R3LJH9_9BRAD</name>
<dbReference type="RefSeq" id="WP_057836059.1">
    <property type="nucleotide sequence ID" value="NZ_LLXZ01000096.1"/>
</dbReference>
<accession>A0A0R3LJH9</accession>
<dbReference type="Proteomes" id="UP000050863">
    <property type="component" value="Unassembled WGS sequence"/>
</dbReference>
<evidence type="ECO:0000313" key="2">
    <source>
        <dbReference type="Proteomes" id="UP000050863"/>
    </source>
</evidence>
<protein>
    <submittedName>
        <fullName evidence="1">Uncharacterized protein</fullName>
    </submittedName>
</protein>
<evidence type="ECO:0000313" key="1">
    <source>
        <dbReference type="EMBL" id="KRR07911.1"/>
    </source>
</evidence>
<keyword evidence="2" id="KW-1185">Reference proteome</keyword>
<gene>
    <name evidence="1" type="ORF">CQ12_25255</name>
</gene>
<sequence>MTKPFLATALCSALDLIGISGVTLADTIGRYECTAIVAAREPLGDRNEHDIVSFQYTCRGVDGLLKEALVTAVSVSEWDGQKGTYLASLDLHHAPDGFAVGQVLEGTGSTVMEDGKAVGVDASGKTVFKFASGTLAALSGKTVKFTTKPAGFGRFELEFTDWREAEQLK</sequence>
<reference evidence="1 2" key="1">
    <citation type="submission" date="2014-03" db="EMBL/GenBank/DDBJ databases">
        <title>Bradyrhizobium valentinum sp. nov., isolated from effective nodules of Lupinus mariae-josephae, a lupine endemic of basic-lime soils in Eastern Spain.</title>
        <authorList>
            <person name="Duran D."/>
            <person name="Rey L."/>
            <person name="Navarro A."/>
            <person name="Busquets A."/>
            <person name="Imperial J."/>
            <person name="Ruiz-Argueso T."/>
        </authorList>
    </citation>
    <scope>NUCLEOTIDE SEQUENCE [LARGE SCALE GENOMIC DNA]</scope>
    <source>
        <strain evidence="1 2">PAC68</strain>
    </source>
</reference>
<proteinExistence type="predicted"/>
<dbReference type="EMBL" id="LLXZ01000096">
    <property type="protein sequence ID" value="KRR07911.1"/>
    <property type="molecule type" value="Genomic_DNA"/>
</dbReference>
<organism evidence="1 2">
    <name type="scientific">Bradyrhizobium jicamae</name>
    <dbReference type="NCBI Taxonomy" id="280332"/>
    <lineage>
        <taxon>Bacteria</taxon>
        <taxon>Pseudomonadati</taxon>
        <taxon>Pseudomonadota</taxon>
        <taxon>Alphaproteobacteria</taxon>
        <taxon>Hyphomicrobiales</taxon>
        <taxon>Nitrobacteraceae</taxon>
        <taxon>Bradyrhizobium</taxon>
    </lineage>
</organism>
<comment type="caution">
    <text evidence="1">The sequence shown here is derived from an EMBL/GenBank/DDBJ whole genome shotgun (WGS) entry which is preliminary data.</text>
</comment>
<dbReference type="OrthoDB" id="8252320at2"/>